<dbReference type="RefSeq" id="WP_081150368.1">
    <property type="nucleotide sequence ID" value="NZ_LVYD01000055.1"/>
</dbReference>
<dbReference type="InterPro" id="IPR036812">
    <property type="entry name" value="NAD(P)_OxRdtase_dom_sf"/>
</dbReference>
<sequence length="273" mass="30650">MIKRVIPSSGELIPVIGMGTWQTFDVSEKTAGEKLGAVLNAFYTGGGRLIDSSPMYGNAERIVGALTSKLDYANELFYATKVWTTGLQQGIQQMEQSFAGMQRPVIDCMQIHNLTDWRTHLPVLRKWKDAGKIRYIGITHYTDSSHGELEKIMRAEPVDFVQFNYSILERNAENRLLAVAAELGVATLINRPFDTGRLLAQLKRRPLPPWAQELEIESWGTFLLKYLIARPEVTCVIPASSNVQHVKENMKAGEGPLPDENSRARMVAYVRSL</sequence>
<dbReference type="Gene3D" id="3.20.20.100">
    <property type="entry name" value="NADP-dependent oxidoreductase domain"/>
    <property type="match status" value="1"/>
</dbReference>
<dbReference type="Pfam" id="PF00248">
    <property type="entry name" value="Aldo_ket_red"/>
    <property type="match status" value="1"/>
</dbReference>
<dbReference type="PANTHER" id="PTHR43312:SF1">
    <property type="entry name" value="NADP-DEPENDENT OXIDOREDUCTASE DOMAIN-CONTAINING PROTEIN"/>
    <property type="match status" value="1"/>
</dbReference>
<dbReference type="EMBL" id="LVYD01000055">
    <property type="protein sequence ID" value="OQP61883.1"/>
    <property type="molecule type" value="Genomic_DNA"/>
</dbReference>
<feature type="domain" description="NADP-dependent oxidoreductase" evidence="1">
    <location>
        <begin position="16"/>
        <end position="261"/>
    </location>
</feature>
<accession>A0A1V9FU61</accession>
<dbReference type="SUPFAM" id="SSF51430">
    <property type="entry name" value="NAD(P)-linked oxidoreductase"/>
    <property type="match status" value="1"/>
</dbReference>
<gene>
    <name evidence="2" type="ORF">A3860_30935</name>
</gene>
<proteinExistence type="predicted"/>
<dbReference type="STRING" id="1703345.A3860_30935"/>
<reference evidence="2 3" key="1">
    <citation type="submission" date="2016-03" db="EMBL/GenBank/DDBJ databases">
        <title>Niastella vici sp. nov., isolated from farmland soil.</title>
        <authorList>
            <person name="Chen L."/>
            <person name="Wang D."/>
            <person name="Yang S."/>
            <person name="Wang G."/>
        </authorList>
    </citation>
    <scope>NUCLEOTIDE SEQUENCE [LARGE SCALE GENOMIC DNA]</scope>
    <source>
        <strain evidence="2 3">DJ57</strain>
    </source>
</reference>
<dbReference type="Proteomes" id="UP000192796">
    <property type="component" value="Unassembled WGS sequence"/>
</dbReference>
<organism evidence="2 3">
    <name type="scientific">Niastella vici</name>
    <dbReference type="NCBI Taxonomy" id="1703345"/>
    <lineage>
        <taxon>Bacteria</taxon>
        <taxon>Pseudomonadati</taxon>
        <taxon>Bacteroidota</taxon>
        <taxon>Chitinophagia</taxon>
        <taxon>Chitinophagales</taxon>
        <taxon>Chitinophagaceae</taxon>
        <taxon>Niastella</taxon>
    </lineage>
</organism>
<evidence type="ECO:0000313" key="2">
    <source>
        <dbReference type="EMBL" id="OQP61883.1"/>
    </source>
</evidence>
<dbReference type="InterPro" id="IPR053135">
    <property type="entry name" value="AKR2_Oxidoreductase"/>
</dbReference>
<evidence type="ECO:0000259" key="1">
    <source>
        <dbReference type="Pfam" id="PF00248"/>
    </source>
</evidence>
<dbReference type="AlphaFoldDB" id="A0A1V9FU61"/>
<evidence type="ECO:0000313" key="3">
    <source>
        <dbReference type="Proteomes" id="UP000192796"/>
    </source>
</evidence>
<keyword evidence="3" id="KW-1185">Reference proteome</keyword>
<protein>
    <submittedName>
        <fullName evidence="2">Aldo/keto reductase</fullName>
    </submittedName>
</protein>
<name>A0A1V9FU61_9BACT</name>
<dbReference type="PANTHER" id="PTHR43312">
    <property type="entry name" value="D-THREO-ALDOSE 1-DEHYDROGENASE"/>
    <property type="match status" value="1"/>
</dbReference>
<dbReference type="InterPro" id="IPR023210">
    <property type="entry name" value="NADP_OxRdtase_dom"/>
</dbReference>
<dbReference type="CDD" id="cd19095">
    <property type="entry name" value="AKR_PA4992-like"/>
    <property type="match status" value="1"/>
</dbReference>
<comment type="caution">
    <text evidence="2">The sequence shown here is derived from an EMBL/GenBank/DDBJ whole genome shotgun (WGS) entry which is preliminary data.</text>
</comment>
<dbReference type="OrthoDB" id="9783572at2"/>